<dbReference type="Pfam" id="PF05448">
    <property type="entry name" value="AXE1"/>
    <property type="match status" value="1"/>
</dbReference>
<dbReference type="GO" id="GO:0016787">
    <property type="term" value="F:hydrolase activity"/>
    <property type="evidence" value="ECO:0007669"/>
    <property type="project" value="UniProtKB-KW"/>
</dbReference>
<dbReference type="InterPro" id="IPR008391">
    <property type="entry name" value="AXE1_dom"/>
</dbReference>
<dbReference type="InterPro" id="IPR002471">
    <property type="entry name" value="Pept_S9_AS"/>
</dbReference>
<evidence type="ECO:0000256" key="1">
    <source>
        <dbReference type="ARBA" id="ARBA00022801"/>
    </source>
</evidence>
<dbReference type="Proteomes" id="UP001597120">
    <property type="component" value="Unassembled WGS sequence"/>
</dbReference>
<evidence type="ECO:0000313" key="4">
    <source>
        <dbReference type="Proteomes" id="UP001597120"/>
    </source>
</evidence>
<keyword evidence="4" id="KW-1185">Reference proteome</keyword>
<dbReference type="PANTHER" id="PTHR22946">
    <property type="entry name" value="DIENELACTONE HYDROLASE DOMAIN-CONTAINING PROTEIN-RELATED"/>
    <property type="match status" value="1"/>
</dbReference>
<gene>
    <name evidence="3" type="ORF">ACFQ03_18465</name>
</gene>
<keyword evidence="1 3" id="KW-0378">Hydrolase</keyword>
<dbReference type="EMBL" id="JBHTIU010000074">
    <property type="protein sequence ID" value="MFD0871128.1"/>
    <property type="molecule type" value="Genomic_DNA"/>
</dbReference>
<name>A0ABW3DFM2_9BACL</name>
<protein>
    <submittedName>
        <fullName evidence="3">Alpha/beta hydrolase family protein</fullName>
        <ecNumber evidence="3">3.4.-.-</ecNumber>
    </submittedName>
</protein>
<dbReference type="InterPro" id="IPR029058">
    <property type="entry name" value="AB_hydrolase_fold"/>
</dbReference>
<dbReference type="Gene3D" id="3.40.50.1820">
    <property type="entry name" value="alpha/beta hydrolase"/>
    <property type="match status" value="1"/>
</dbReference>
<accession>A0ABW3DFM2</accession>
<dbReference type="PROSITE" id="PS00708">
    <property type="entry name" value="PRO_ENDOPEP_SER"/>
    <property type="match status" value="1"/>
</dbReference>
<evidence type="ECO:0000313" key="3">
    <source>
        <dbReference type="EMBL" id="MFD0871128.1"/>
    </source>
</evidence>
<feature type="domain" description="Acetyl xylan esterase" evidence="2">
    <location>
        <begin position="46"/>
        <end position="192"/>
    </location>
</feature>
<evidence type="ECO:0000259" key="2">
    <source>
        <dbReference type="Pfam" id="PF05448"/>
    </source>
</evidence>
<sequence length="386" mass="42813">MNSSDKASPPWNLQALSRCPRIFPLPEWEDGDIKALFYEGMPYQGRSTRVFAYYALPESSAGKKVPAIVLAHGGGGTAFKEWVRLWKDRGYAAIAMDLEGQLPLGKDSRGLRPGHEWGGPRRQGIFADYGESQEDQWMYHAVADVILAHSFIRTLERVDARRIGISGISWGGVIASIAAGVDHRLAFSIPVYGCGYLYEADNQYGDSFREMPPEAAAMVKRLWDPSSYFRQVSIPVLWVNGGEDSHFPLHLTGKSYEAAHNGIPGSAMCIHFGLGHSHHAGWSPPEIYAFADHVARGGKPLVQVIRQDSDGKQAQAEFRSDIAVTKAELRVSHSDKYKVEWEPREARIDKATGKISAELPEQAAAYFFQIVDEWGRLVSTPLVSLQ</sequence>
<proteinExistence type="predicted"/>
<organism evidence="3 4">
    <name type="scientific">Paenibacillus residui</name>
    <dbReference type="NCBI Taxonomy" id="629724"/>
    <lineage>
        <taxon>Bacteria</taxon>
        <taxon>Bacillati</taxon>
        <taxon>Bacillota</taxon>
        <taxon>Bacilli</taxon>
        <taxon>Bacillales</taxon>
        <taxon>Paenibacillaceae</taxon>
        <taxon>Paenibacillus</taxon>
    </lineage>
</organism>
<comment type="caution">
    <text evidence="3">The sequence shown here is derived from an EMBL/GenBank/DDBJ whole genome shotgun (WGS) entry which is preliminary data.</text>
</comment>
<dbReference type="InterPro" id="IPR050261">
    <property type="entry name" value="FrsA_esterase"/>
</dbReference>
<dbReference type="EC" id="3.4.-.-" evidence="3"/>
<dbReference type="SUPFAM" id="SSF53474">
    <property type="entry name" value="alpha/beta-Hydrolases"/>
    <property type="match status" value="1"/>
</dbReference>
<dbReference type="RefSeq" id="WP_379290041.1">
    <property type="nucleotide sequence ID" value="NZ_JBHTIU010000074.1"/>
</dbReference>
<reference evidence="4" key="1">
    <citation type="journal article" date="2019" name="Int. J. Syst. Evol. Microbiol.">
        <title>The Global Catalogue of Microorganisms (GCM) 10K type strain sequencing project: providing services to taxonomists for standard genome sequencing and annotation.</title>
        <authorList>
            <consortium name="The Broad Institute Genomics Platform"/>
            <consortium name="The Broad Institute Genome Sequencing Center for Infectious Disease"/>
            <person name="Wu L."/>
            <person name="Ma J."/>
        </authorList>
    </citation>
    <scope>NUCLEOTIDE SEQUENCE [LARGE SCALE GENOMIC DNA]</scope>
    <source>
        <strain evidence="4">CCUG 57263</strain>
    </source>
</reference>